<protein>
    <submittedName>
        <fullName evidence="1">Ethanolamine utilization protein EutA</fullName>
    </submittedName>
</protein>
<evidence type="ECO:0000313" key="2">
    <source>
        <dbReference type="Proteomes" id="UP000006233"/>
    </source>
</evidence>
<dbReference type="InterPro" id="IPR043129">
    <property type="entry name" value="ATPase_NBD"/>
</dbReference>
<dbReference type="STRING" id="634994.GCWU000323_02000"/>
<dbReference type="SUPFAM" id="SSF53067">
    <property type="entry name" value="Actin-like ATPase domain"/>
    <property type="match status" value="1"/>
</dbReference>
<dbReference type="Pfam" id="PF06277">
    <property type="entry name" value="EutA"/>
    <property type="match status" value="1"/>
</dbReference>
<dbReference type="Gene3D" id="3.30.420.40">
    <property type="match status" value="1"/>
</dbReference>
<dbReference type="AlphaFoldDB" id="C9MZN0"/>
<dbReference type="PANTHER" id="PTHR32432:SF13">
    <property type="entry name" value="ETHANOLAMINE AMMONIA-LYASE REACTIVASE EUTA"/>
    <property type="match status" value="1"/>
</dbReference>
<gene>
    <name evidence="1" type="ORF">GCWU000323_02000</name>
</gene>
<dbReference type="PANTHER" id="PTHR32432">
    <property type="entry name" value="CELL DIVISION PROTEIN FTSA-RELATED"/>
    <property type="match status" value="1"/>
</dbReference>
<reference evidence="1 2" key="1">
    <citation type="submission" date="2009-09" db="EMBL/GenBank/DDBJ databases">
        <authorList>
            <person name="Weinstock G."/>
            <person name="Sodergren E."/>
            <person name="Clifton S."/>
            <person name="Fulton L."/>
            <person name="Fulton B."/>
            <person name="Courtney L."/>
            <person name="Fronick C."/>
            <person name="Harrison M."/>
            <person name="Strong C."/>
            <person name="Farmer C."/>
            <person name="Delahaunty K."/>
            <person name="Markovic C."/>
            <person name="Hall O."/>
            <person name="Minx P."/>
            <person name="Tomlinson C."/>
            <person name="Mitreva M."/>
            <person name="Nelson J."/>
            <person name="Hou S."/>
            <person name="Wollam A."/>
            <person name="Pepin K.H."/>
            <person name="Johnson M."/>
            <person name="Bhonagiri V."/>
            <person name="Nash W.E."/>
            <person name="Warren W."/>
            <person name="Chinwalla A."/>
            <person name="Mardis E.R."/>
            <person name="Wilson R.K."/>
        </authorList>
    </citation>
    <scope>NUCLEOTIDE SEQUENCE [LARGE SCALE GENOMIC DNA]</scope>
    <source>
        <strain evidence="1 2">F0254</strain>
    </source>
</reference>
<sequence length="484" mass="53558">MKTKESCIMIEEILSVGIDIGTSTTQLIFSKIYIENRGTAFTAPQLKIIGKEVIYRSDIYITPLETETKIDAKKVKEIIESEYKKANIQYKDVSTGAVIITGDTARKENAKEVLQILSGMAGDFVVATAGPDLESIIAGKGSGAYGYSDEKNTSIVNFDIGGGTTNIVVFNRGEVEDTTCLDIGGRLVKFDENGNTRYIFKKMYDIAADVNVKLELGRKISEQDLRKITRRMAQLILESIELLPKTDLYHKIVTYKDFRKRNGSIEHYSFTGGVADFVYGKTEKNLYKYNDIGVVLGEELVKVLKELHIEPLKLSETIGATVVGAGSHTTEISGSTITYTEGIFPIKNIPVLKMSEADEQLPINELGNIIESKLNWFNSESEIENVALAFKGKHNMAYTDIMELSSVISDVIKRKHDKTHPVIVIVENDMAKVLGQCMKLALDGYDIICIDSVKVRDGDYIDIGAPLGNGNVLPVVIKTLVFSY</sequence>
<organism evidence="1 2">
    <name type="scientific">Leptotrichia hofstadii F0254</name>
    <dbReference type="NCBI Taxonomy" id="634994"/>
    <lineage>
        <taxon>Bacteria</taxon>
        <taxon>Fusobacteriati</taxon>
        <taxon>Fusobacteriota</taxon>
        <taxon>Fusobacteriia</taxon>
        <taxon>Fusobacteriales</taxon>
        <taxon>Leptotrichiaceae</taxon>
        <taxon>Leptotrichia</taxon>
    </lineage>
</organism>
<dbReference type="InterPro" id="IPR009377">
    <property type="entry name" value="EutA"/>
</dbReference>
<dbReference type="EMBL" id="ACVB02000024">
    <property type="protein sequence ID" value="EEX73857.1"/>
    <property type="molecule type" value="Genomic_DNA"/>
</dbReference>
<evidence type="ECO:0000313" key="1">
    <source>
        <dbReference type="EMBL" id="EEX73857.1"/>
    </source>
</evidence>
<comment type="caution">
    <text evidence="1">The sequence shown here is derived from an EMBL/GenBank/DDBJ whole genome shotgun (WGS) entry which is preliminary data.</text>
</comment>
<dbReference type="InterPro" id="IPR050696">
    <property type="entry name" value="FtsA/MreB"/>
</dbReference>
<dbReference type="NCBIfam" id="NF007992">
    <property type="entry name" value="PRK10719.1-3"/>
    <property type="match status" value="1"/>
</dbReference>
<dbReference type="Proteomes" id="UP000006233">
    <property type="component" value="Unassembled WGS sequence"/>
</dbReference>
<dbReference type="PIRSF" id="PIRSF012293">
    <property type="entry name" value="EutA"/>
    <property type="match status" value="1"/>
</dbReference>
<accession>C9MZN0</accession>
<proteinExistence type="predicted"/>
<dbReference type="HOGENOM" id="CLU_046255_0_0_0"/>
<dbReference type="eggNOG" id="COG4819">
    <property type="taxonomic scope" value="Bacteria"/>
</dbReference>
<name>C9MZN0_9FUSO</name>